<dbReference type="InterPro" id="IPR041698">
    <property type="entry name" value="Methyltransf_25"/>
</dbReference>
<evidence type="ECO:0000313" key="3">
    <source>
        <dbReference type="Proteomes" id="UP000199051"/>
    </source>
</evidence>
<keyword evidence="2" id="KW-0808">Transferase</keyword>
<gene>
    <name evidence="2" type="ORF">SAMN04487818_102368</name>
</gene>
<reference evidence="3" key="1">
    <citation type="submission" date="2016-10" db="EMBL/GenBank/DDBJ databases">
        <authorList>
            <person name="Varghese N."/>
            <person name="Submissions S."/>
        </authorList>
    </citation>
    <scope>NUCLEOTIDE SEQUENCE [LARGE SCALE GENOMIC DNA]</scope>
    <source>
        <strain evidence="3">DSM 44260</strain>
    </source>
</reference>
<dbReference type="CDD" id="cd02440">
    <property type="entry name" value="AdoMet_MTases"/>
    <property type="match status" value="1"/>
</dbReference>
<dbReference type="Gene3D" id="3.40.50.150">
    <property type="entry name" value="Vaccinia Virus protein VP39"/>
    <property type="match status" value="1"/>
</dbReference>
<name>A0A1H9MXQ2_9PSEU</name>
<dbReference type="GO" id="GO:0032259">
    <property type="term" value="P:methylation"/>
    <property type="evidence" value="ECO:0007669"/>
    <property type="project" value="UniProtKB-KW"/>
</dbReference>
<dbReference type="RefSeq" id="WP_092775292.1">
    <property type="nucleotide sequence ID" value="NZ_FOGI01000002.1"/>
</dbReference>
<dbReference type="AlphaFoldDB" id="A0A1H9MXQ2"/>
<dbReference type="Proteomes" id="UP000199051">
    <property type="component" value="Unassembled WGS sequence"/>
</dbReference>
<accession>A0A1H9MXQ2</accession>
<proteinExistence type="predicted"/>
<dbReference type="EMBL" id="FOGI01000002">
    <property type="protein sequence ID" value="SER27873.1"/>
    <property type="molecule type" value="Genomic_DNA"/>
</dbReference>
<dbReference type="SUPFAM" id="SSF53335">
    <property type="entry name" value="S-adenosyl-L-methionine-dependent methyltransferases"/>
    <property type="match status" value="1"/>
</dbReference>
<keyword evidence="3" id="KW-1185">Reference proteome</keyword>
<sequence>MTEPPFLTEARAAYDLVAADYADLLRDELDGRPFDLAMLGAFAECVRETGGGRVADLGCGPGRVTAYLAGLGLECVGIDLSPEMVAVARRDHPWHPTSRVADLAVAAGFSERARLVKAAEPPEGSAQAYLLVRKNSSTP</sequence>
<keyword evidence="2" id="KW-0489">Methyltransferase</keyword>
<organism evidence="2 3">
    <name type="scientific">Actinokineospora terrae</name>
    <dbReference type="NCBI Taxonomy" id="155974"/>
    <lineage>
        <taxon>Bacteria</taxon>
        <taxon>Bacillati</taxon>
        <taxon>Actinomycetota</taxon>
        <taxon>Actinomycetes</taxon>
        <taxon>Pseudonocardiales</taxon>
        <taxon>Pseudonocardiaceae</taxon>
        <taxon>Actinokineospora</taxon>
    </lineage>
</organism>
<protein>
    <submittedName>
        <fullName evidence="2">Methyltransferase domain-containing protein</fullName>
    </submittedName>
</protein>
<evidence type="ECO:0000313" key="2">
    <source>
        <dbReference type="EMBL" id="SER27873.1"/>
    </source>
</evidence>
<dbReference type="STRING" id="155974.SAMN04487818_102368"/>
<evidence type="ECO:0000259" key="1">
    <source>
        <dbReference type="Pfam" id="PF13649"/>
    </source>
</evidence>
<dbReference type="GO" id="GO:0008168">
    <property type="term" value="F:methyltransferase activity"/>
    <property type="evidence" value="ECO:0007669"/>
    <property type="project" value="UniProtKB-KW"/>
</dbReference>
<dbReference type="InterPro" id="IPR029063">
    <property type="entry name" value="SAM-dependent_MTases_sf"/>
</dbReference>
<dbReference type="Pfam" id="PF13649">
    <property type="entry name" value="Methyltransf_25"/>
    <property type="match status" value="1"/>
</dbReference>
<feature type="domain" description="Methyltransferase" evidence="1">
    <location>
        <begin position="54"/>
        <end position="92"/>
    </location>
</feature>